<keyword evidence="3 8" id="KW-0597">Phosphoprotein</keyword>
<dbReference type="Gene3D" id="2.60.34.10">
    <property type="entry name" value="Substrate Binding Domain Of DNAk, Chain A, domain 1"/>
    <property type="match status" value="1"/>
</dbReference>
<evidence type="ECO:0000256" key="2">
    <source>
        <dbReference type="ARBA" id="ARBA00007381"/>
    </source>
</evidence>
<dbReference type="SUPFAM" id="SSF100934">
    <property type="entry name" value="Heat shock protein 70kD (HSP70), C-terminal subdomain"/>
    <property type="match status" value="1"/>
</dbReference>
<dbReference type="FunFam" id="3.30.420.40:FF:000004">
    <property type="entry name" value="Molecular chaperone DnaK"/>
    <property type="match status" value="1"/>
</dbReference>
<dbReference type="Gene3D" id="1.20.1270.10">
    <property type="match status" value="1"/>
</dbReference>
<dbReference type="PROSITE" id="PS00297">
    <property type="entry name" value="HSP70_1"/>
    <property type="match status" value="1"/>
</dbReference>
<dbReference type="PROSITE" id="PS00329">
    <property type="entry name" value="HSP70_2"/>
    <property type="match status" value="1"/>
</dbReference>
<sequence length="636" mass="68054">MAKIIGIDLGTTNSAMAVMEGSEPEILVNAEGDRTTPSVVGFRKDGERVVGKAAKNQAVTNPENTVSSVKRFIGRSFSETGEEQKTVSYTVKNGKDGRAVVDIDNKDYMAEEISAMVLQKLKSDAEKQVGSPITQAVITVPAYFNDAQRQATKDAGKIAGLEVMRIINEPTAAALAYGLDKTNKDEKVLVFDLGGGTFDVSVLELGDGVFEVCSTAGDNHLGGDDWDQRIIDWMADKFQQENGIDLRGDKMALQRLKEAAEKAKIELSSTTQTNINLPFITADATGPKHLDYTLTRAEFERITHDLLERCKQPVQRALTDAGLSTGDVNEVLLVGGSSRMPAVQELVKTITGKQPNMSVNPDEVVAMGAAVQGGVLAGDVEGILLLDVTPLSLGVETMGGIMTKMIERNTTIPTRKTEIYSTAADNQTSVEIHVLQGEREMAADNKTLGKFQLSGIPAARRGIPQIEVTFDIDANGIVNVSAKDLGTGKQQQITISGSTALSDDEVDRMVKDAESHAEEDAKRKEEVEARNNCDSLVNATEQTLRDLGDKVPADTKQAAEDAVKEAKEALAGTDIEAVKTATEKMQQAGYKLSEVVYSQQQAGADAAAGAQGAAANNDGPIEADYEVVDDNKNEGK</sequence>
<dbReference type="STRING" id="79604.AAY81_00125"/>
<accession>A0A172RW18</accession>
<dbReference type="PATRIC" id="fig|79604.3.peg.24"/>
<dbReference type="GO" id="GO:0140662">
    <property type="term" value="F:ATP-dependent protein folding chaperone"/>
    <property type="evidence" value="ECO:0007669"/>
    <property type="project" value="InterPro"/>
</dbReference>
<reference evidence="13" key="1">
    <citation type="submission" date="2016-10" db="EMBL/GenBank/DDBJ databases">
        <authorList>
            <person name="Varghese N."/>
        </authorList>
    </citation>
    <scope>NUCLEOTIDE SEQUENCE [LARGE SCALE GENOMIC DNA]</scope>
    <source>
        <strain evidence="13">DSM 21843</strain>
    </source>
</reference>
<dbReference type="SUPFAM" id="SSF100920">
    <property type="entry name" value="Heat shock protein 70kD (HSP70), peptide-binding domain"/>
    <property type="match status" value="1"/>
</dbReference>
<evidence type="ECO:0000256" key="6">
    <source>
        <dbReference type="ARBA" id="ARBA00023016"/>
    </source>
</evidence>
<comment type="similarity">
    <text evidence="2 8 9">Belongs to the heat shock protein 70 family.</text>
</comment>
<evidence type="ECO:0000313" key="13">
    <source>
        <dbReference type="Proteomes" id="UP000182975"/>
    </source>
</evidence>
<evidence type="ECO:0000256" key="3">
    <source>
        <dbReference type="ARBA" id="ARBA00022553"/>
    </source>
</evidence>
<protein>
    <recommendedName>
        <fullName evidence="8">Chaperone protein DnaK</fullName>
    </recommendedName>
    <alternativeName>
        <fullName evidence="8">HSP70</fullName>
    </alternativeName>
    <alternativeName>
        <fullName evidence="8">Heat shock 70 kDa protein</fullName>
    </alternativeName>
    <alternativeName>
        <fullName evidence="8">Heat shock protein 70</fullName>
    </alternativeName>
</protein>
<dbReference type="AlphaFoldDB" id="A0A172RW18"/>
<comment type="function">
    <text evidence="1 8">Acts as a chaperone.</text>
</comment>
<dbReference type="EMBL" id="FOEC01000001">
    <property type="protein sequence ID" value="SEO42783.1"/>
    <property type="molecule type" value="Genomic_DNA"/>
</dbReference>
<evidence type="ECO:0000256" key="1">
    <source>
        <dbReference type="ARBA" id="ARBA00002290"/>
    </source>
</evidence>
<comment type="induction">
    <text evidence="8">By stress conditions e.g. heat shock.</text>
</comment>
<keyword evidence="13" id="KW-1185">Reference proteome</keyword>
<dbReference type="Proteomes" id="UP000182975">
    <property type="component" value="Unassembled WGS sequence"/>
</dbReference>
<dbReference type="Gene3D" id="3.30.420.40">
    <property type="match status" value="2"/>
</dbReference>
<dbReference type="InterPro" id="IPR012725">
    <property type="entry name" value="Chaperone_DnaK"/>
</dbReference>
<dbReference type="Gene3D" id="3.90.640.10">
    <property type="entry name" value="Actin, Chain A, domain 4"/>
    <property type="match status" value="1"/>
</dbReference>
<dbReference type="PANTHER" id="PTHR19375">
    <property type="entry name" value="HEAT SHOCK PROTEIN 70KDA"/>
    <property type="match status" value="1"/>
</dbReference>
<dbReference type="InterPro" id="IPR043129">
    <property type="entry name" value="ATPase_NBD"/>
</dbReference>
<name>A0A172RW18_9ACTN</name>
<keyword evidence="6 8" id="KW-0346">Stress response</keyword>
<dbReference type="InterPro" id="IPR029048">
    <property type="entry name" value="HSP70_C_sf"/>
</dbReference>
<dbReference type="NCBIfam" id="NF001413">
    <property type="entry name" value="PRK00290.1"/>
    <property type="match status" value="1"/>
</dbReference>
<feature type="coiled-coil region" evidence="10">
    <location>
        <begin position="246"/>
        <end position="273"/>
    </location>
</feature>
<evidence type="ECO:0000256" key="10">
    <source>
        <dbReference type="SAM" id="Coils"/>
    </source>
</evidence>
<dbReference type="Pfam" id="PF00012">
    <property type="entry name" value="HSP70"/>
    <property type="match status" value="1"/>
</dbReference>
<dbReference type="InterPro" id="IPR013126">
    <property type="entry name" value="Hsp_70_fam"/>
</dbReference>
<keyword evidence="4 8" id="KW-0547">Nucleotide-binding</keyword>
<feature type="compositionally biased region" description="Low complexity" evidence="11">
    <location>
        <begin position="601"/>
        <end position="619"/>
    </location>
</feature>
<evidence type="ECO:0000313" key="12">
    <source>
        <dbReference type="EMBL" id="SEO42783.1"/>
    </source>
</evidence>
<evidence type="ECO:0000256" key="7">
    <source>
        <dbReference type="ARBA" id="ARBA00023186"/>
    </source>
</evidence>
<gene>
    <name evidence="8" type="primary">dnaK</name>
    <name evidence="12" type="ORF">SAMN02910314_00220</name>
</gene>
<evidence type="ECO:0000256" key="5">
    <source>
        <dbReference type="ARBA" id="ARBA00022840"/>
    </source>
</evidence>
<dbReference type="CDD" id="cd10234">
    <property type="entry name" value="ASKHA_NBD_HSP70_DnaK-like"/>
    <property type="match status" value="1"/>
</dbReference>
<evidence type="ECO:0000256" key="9">
    <source>
        <dbReference type="RuleBase" id="RU003322"/>
    </source>
</evidence>
<dbReference type="FunFam" id="3.90.640.10:FF:000003">
    <property type="entry name" value="Molecular chaperone DnaK"/>
    <property type="match status" value="1"/>
</dbReference>
<dbReference type="NCBIfam" id="TIGR02350">
    <property type="entry name" value="prok_dnaK"/>
    <property type="match status" value="1"/>
</dbReference>
<dbReference type="InterPro" id="IPR018181">
    <property type="entry name" value="Heat_shock_70_CS"/>
</dbReference>
<dbReference type="PROSITE" id="PS01036">
    <property type="entry name" value="HSP70_3"/>
    <property type="match status" value="1"/>
</dbReference>
<dbReference type="FunFam" id="2.60.34.10:FF:000014">
    <property type="entry name" value="Chaperone protein DnaK HSP70"/>
    <property type="match status" value="1"/>
</dbReference>
<feature type="region of interest" description="Disordered" evidence="11">
    <location>
        <begin position="601"/>
        <end position="636"/>
    </location>
</feature>
<dbReference type="PRINTS" id="PR00301">
    <property type="entry name" value="HEATSHOCK70"/>
</dbReference>
<evidence type="ECO:0000256" key="4">
    <source>
        <dbReference type="ARBA" id="ARBA00022741"/>
    </source>
</evidence>
<dbReference type="SUPFAM" id="SSF53067">
    <property type="entry name" value="Actin-like ATPase domain"/>
    <property type="match status" value="2"/>
</dbReference>
<feature type="modified residue" description="Phosphothreonine; by autocatalysis" evidence="8">
    <location>
        <position position="197"/>
    </location>
</feature>
<keyword evidence="5 8" id="KW-0067">ATP-binding</keyword>
<dbReference type="GO" id="GO:0005524">
    <property type="term" value="F:ATP binding"/>
    <property type="evidence" value="ECO:0007669"/>
    <property type="project" value="UniProtKB-UniRule"/>
</dbReference>
<dbReference type="OrthoDB" id="9766019at2"/>
<organism evidence="12 13">
    <name type="scientific">Denitrobacterium detoxificans</name>
    <dbReference type="NCBI Taxonomy" id="79604"/>
    <lineage>
        <taxon>Bacteria</taxon>
        <taxon>Bacillati</taxon>
        <taxon>Actinomycetota</taxon>
        <taxon>Coriobacteriia</taxon>
        <taxon>Eggerthellales</taxon>
        <taxon>Eggerthellaceae</taxon>
        <taxon>Denitrobacterium</taxon>
    </lineage>
</organism>
<keyword evidence="10" id="KW-0175">Coiled coil</keyword>
<dbReference type="NCBIfam" id="NF003520">
    <property type="entry name" value="PRK05183.1"/>
    <property type="match status" value="1"/>
</dbReference>
<proteinExistence type="evidence at transcript level"/>
<dbReference type="InterPro" id="IPR029047">
    <property type="entry name" value="HSP70_peptide-bd_sf"/>
</dbReference>
<dbReference type="KEGG" id="ddt:AAY81_00125"/>
<dbReference type="FunFam" id="1.20.1270.10:FF:000001">
    <property type="entry name" value="Molecular chaperone DnaK"/>
    <property type="match status" value="1"/>
</dbReference>
<keyword evidence="7 8" id="KW-0143">Chaperone</keyword>
<evidence type="ECO:0000256" key="8">
    <source>
        <dbReference type="HAMAP-Rule" id="MF_00332"/>
    </source>
</evidence>
<dbReference type="GO" id="GO:0051082">
    <property type="term" value="F:unfolded protein binding"/>
    <property type="evidence" value="ECO:0007669"/>
    <property type="project" value="InterPro"/>
</dbReference>
<dbReference type="HAMAP" id="MF_00332">
    <property type="entry name" value="DnaK"/>
    <property type="match status" value="1"/>
</dbReference>
<dbReference type="RefSeq" id="WP_066659856.1">
    <property type="nucleotide sequence ID" value="NZ_CP011402.1"/>
</dbReference>
<evidence type="ECO:0000256" key="11">
    <source>
        <dbReference type="SAM" id="MobiDB-lite"/>
    </source>
</evidence>